<gene>
    <name evidence="3" type="ORF">ET33_32730</name>
</gene>
<name>A0A081P7D6_9BACL</name>
<dbReference type="eggNOG" id="COG3414">
    <property type="taxonomic scope" value="Bacteria"/>
</dbReference>
<dbReference type="Gene3D" id="3.40.50.2300">
    <property type="match status" value="1"/>
</dbReference>
<organism evidence="3 4">
    <name type="scientific">Paenibacillus tyrfis</name>
    <dbReference type="NCBI Taxonomy" id="1501230"/>
    <lineage>
        <taxon>Bacteria</taxon>
        <taxon>Bacillati</taxon>
        <taxon>Bacillota</taxon>
        <taxon>Bacilli</taxon>
        <taxon>Bacillales</taxon>
        <taxon>Paenibacillaceae</taxon>
        <taxon>Paenibacillus</taxon>
    </lineage>
</organism>
<feature type="domain" description="PTS EIIB type-2" evidence="2">
    <location>
        <begin position="3"/>
        <end position="97"/>
    </location>
</feature>
<dbReference type="Proteomes" id="UP000028123">
    <property type="component" value="Unassembled WGS sequence"/>
</dbReference>
<accession>A0A081P7D6</accession>
<dbReference type="InterPro" id="IPR036095">
    <property type="entry name" value="PTS_EIIB-like_sf"/>
</dbReference>
<dbReference type="SUPFAM" id="SSF52794">
    <property type="entry name" value="PTS system IIB component-like"/>
    <property type="match status" value="1"/>
</dbReference>
<sequence length="107" mass="12123">MTLKINVVCTSGLGTSLMIRIHLEALLREQGLRADIEHMDVASLGLSPAADLIVGAHHIADSLPPRLLEQAEWIPLENMTDRNYLRTKLLESPRFLAWREREKGLRE</sequence>
<dbReference type="AlphaFoldDB" id="A0A081P7D6"/>
<dbReference type="InterPro" id="IPR003501">
    <property type="entry name" value="PTS_EIIB_2/3"/>
</dbReference>
<protein>
    <recommendedName>
        <fullName evidence="2">PTS EIIB type-2 domain-containing protein</fullName>
    </recommendedName>
</protein>
<dbReference type="GO" id="GO:0008982">
    <property type="term" value="F:protein-N(PI)-phosphohistidine-sugar phosphotransferase activity"/>
    <property type="evidence" value="ECO:0007669"/>
    <property type="project" value="InterPro"/>
</dbReference>
<dbReference type="EMBL" id="JNVM01000006">
    <property type="protein sequence ID" value="KEQ26609.1"/>
    <property type="molecule type" value="Genomic_DNA"/>
</dbReference>
<evidence type="ECO:0000313" key="4">
    <source>
        <dbReference type="Proteomes" id="UP000028123"/>
    </source>
</evidence>
<dbReference type="RefSeq" id="WP_036679428.1">
    <property type="nucleotide sequence ID" value="NZ_JNVM01000006.1"/>
</dbReference>
<dbReference type="PROSITE" id="PS51099">
    <property type="entry name" value="PTS_EIIB_TYPE_2"/>
    <property type="match status" value="1"/>
</dbReference>
<keyword evidence="1" id="KW-0808">Transferase</keyword>
<dbReference type="OrthoDB" id="6603449at2"/>
<dbReference type="GO" id="GO:0009401">
    <property type="term" value="P:phosphoenolpyruvate-dependent sugar phosphotransferase system"/>
    <property type="evidence" value="ECO:0007669"/>
    <property type="project" value="InterPro"/>
</dbReference>
<reference evidence="3 4" key="1">
    <citation type="submission" date="2014-06" db="EMBL/GenBank/DDBJ databases">
        <title>Draft genome sequence of Paenibacillus sp. MSt1.</title>
        <authorList>
            <person name="Aw Y.K."/>
            <person name="Ong K.S."/>
            <person name="Gan H.M."/>
            <person name="Lee S.M."/>
        </authorList>
    </citation>
    <scope>NUCLEOTIDE SEQUENCE [LARGE SCALE GENOMIC DNA]</scope>
    <source>
        <strain evidence="3 4">MSt1</strain>
    </source>
</reference>
<evidence type="ECO:0000259" key="2">
    <source>
        <dbReference type="PROSITE" id="PS51099"/>
    </source>
</evidence>
<comment type="caution">
    <text evidence="3">The sequence shown here is derived from an EMBL/GenBank/DDBJ whole genome shotgun (WGS) entry which is preliminary data.</text>
</comment>
<dbReference type="CDD" id="cd05563">
    <property type="entry name" value="PTS_IIB_ascorbate"/>
    <property type="match status" value="1"/>
</dbReference>
<dbReference type="Pfam" id="PF02302">
    <property type="entry name" value="PTS_IIB"/>
    <property type="match status" value="1"/>
</dbReference>
<dbReference type="InterPro" id="IPR013011">
    <property type="entry name" value="PTS_EIIB_2"/>
</dbReference>
<keyword evidence="4" id="KW-1185">Reference proteome</keyword>
<evidence type="ECO:0000256" key="1">
    <source>
        <dbReference type="ARBA" id="ARBA00022679"/>
    </source>
</evidence>
<proteinExistence type="predicted"/>
<evidence type="ECO:0000313" key="3">
    <source>
        <dbReference type="EMBL" id="KEQ26609.1"/>
    </source>
</evidence>